<dbReference type="STRING" id="1208919.CDSE_0655"/>
<evidence type="ECO:0000256" key="5">
    <source>
        <dbReference type="ARBA" id="ARBA00022741"/>
    </source>
</evidence>
<reference evidence="13 14" key="1">
    <citation type="journal article" date="2013" name="Genome Biol. Evol.">
        <title>Genome evolution and phylogenomic analysis of candidatus kinetoplastibacterium, the betaproteobacterial endosymbionts of strigomonas and angomonas.</title>
        <authorList>
            <person name="Alves J.M."/>
            <person name="Serrano M.G."/>
            <person name="Maia da Silva F."/>
            <person name="Voegtly L.J."/>
            <person name="Matveyev A.V."/>
            <person name="Teixeira M.M."/>
            <person name="Camargo E.P."/>
            <person name="Buck G.A."/>
        </authorList>
    </citation>
    <scope>NUCLEOTIDE SEQUENCE [LARGE SCALE GENOMIC DNA]</scope>
    <source>
        <strain evidence="13 14">TCC079E</strain>
    </source>
</reference>
<comment type="subunit">
    <text evidence="2 10">Homodimer.</text>
</comment>
<dbReference type="GO" id="GO:0006427">
    <property type="term" value="P:histidyl-tRNA aminoacylation"/>
    <property type="evidence" value="ECO:0007669"/>
    <property type="project" value="UniProtKB-UniRule"/>
</dbReference>
<proteinExistence type="inferred from homology"/>
<keyword evidence="8 10" id="KW-0030">Aminoacyl-tRNA synthetase</keyword>
<feature type="binding site" evidence="11">
    <location>
        <begin position="268"/>
        <end position="269"/>
    </location>
    <ligand>
        <name>L-histidine</name>
        <dbReference type="ChEBI" id="CHEBI:57595"/>
    </ligand>
</feature>
<dbReference type="InterPro" id="IPR004154">
    <property type="entry name" value="Anticodon-bd"/>
</dbReference>
<comment type="catalytic activity">
    <reaction evidence="9 10">
        <text>tRNA(His) + L-histidine + ATP = L-histidyl-tRNA(His) + AMP + diphosphate + H(+)</text>
        <dbReference type="Rhea" id="RHEA:17313"/>
        <dbReference type="Rhea" id="RHEA-COMP:9665"/>
        <dbReference type="Rhea" id="RHEA-COMP:9689"/>
        <dbReference type="ChEBI" id="CHEBI:15378"/>
        <dbReference type="ChEBI" id="CHEBI:30616"/>
        <dbReference type="ChEBI" id="CHEBI:33019"/>
        <dbReference type="ChEBI" id="CHEBI:57595"/>
        <dbReference type="ChEBI" id="CHEBI:78442"/>
        <dbReference type="ChEBI" id="CHEBI:78527"/>
        <dbReference type="ChEBI" id="CHEBI:456215"/>
        <dbReference type="EC" id="6.1.1.21"/>
    </reaction>
</comment>
<accession>M1LUF9</accession>
<dbReference type="NCBIfam" id="TIGR00442">
    <property type="entry name" value="hisS"/>
    <property type="match status" value="1"/>
</dbReference>
<feature type="binding site" evidence="11">
    <location>
        <position position="137"/>
    </location>
    <ligand>
        <name>L-histidine</name>
        <dbReference type="ChEBI" id="CHEBI:57595"/>
    </ligand>
</feature>
<dbReference type="OrthoDB" id="9800814at2"/>
<dbReference type="PANTHER" id="PTHR43707:SF1">
    <property type="entry name" value="HISTIDINE--TRNA LIGASE, MITOCHONDRIAL-RELATED"/>
    <property type="match status" value="1"/>
</dbReference>
<evidence type="ECO:0000256" key="4">
    <source>
        <dbReference type="ARBA" id="ARBA00022598"/>
    </source>
</evidence>
<dbReference type="CDD" id="cd00773">
    <property type="entry name" value="HisRS-like_core"/>
    <property type="match status" value="1"/>
</dbReference>
<dbReference type="Gene3D" id="3.40.50.800">
    <property type="entry name" value="Anticodon-binding domain"/>
    <property type="match status" value="1"/>
</dbReference>
<evidence type="ECO:0000256" key="11">
    <source>
        <dbReference type="PIRSR" id="PIRSR001549-1"/>
    </source>
</evidence>
<dbReference type="InterPro" id="IPR036621">
    <property type="entry name" value="Anticodon-bd_dom_sf"/>
</dbReference>
<evidence type="ECO:0000259" key="12">
    <source>
        <dbReference type="PROSITE" id="PS50862"/>
    </source>
</evidence>
<dbReference type="GO" id="GO:0005524">
    <property type="term" value="F:ATP binding"/>
    <property type="evidence" value="ECO:0007669"/>
    <property type="project" value="UniProtKB-UniRule"/>
</dbReference>
<keyword evidence="3 10" id="KW-0963">Cytoplasm</keyword>
<dbReference type="EC" id="6.1.1.21" evidence="10"/>
<dbReference type="AlphaFoldDB" id="M1LUF9"/>
<evidence type="ECO:0000256" key="1">
    <source>
        <dbReference type="ARBA" id="ARBA00008226"/>
    </source>
</evidence>
<name>M1LUF9_9PROT</name>
<dbReference type="InterPro" id="IPR015807">
    <property type="entry name" value="His-tRNA-ligase"/>
</dbReference>
<dbReference type="PATRIC" id="fig|1208919.3.peg.382"/>
<keyword evidence="4 10" id="KW-0436">Ligase</keyword>
<dbReference type="EMBL" id="CP003803">
    <property type="protein sequence ID" value="AGF46944.1"/>
    <property type="molecule type" value="Genomic_DNA"/>
</dbReference>
<dbReference type="PANTHER" id="PTHR43707">
    <property type="entry name" value="HISTIDYL-TRNA SYNTHETASE"/>
    <property type="match status" value="1"/>
</dbReference>
<evidence type="ECO:0000256" key="2">
    <source>
        <dbReference type="ARBA" id="ARBA00011738"/>
    </source>
</evidence>
<keyword evidence="7 10" id="KW-0648">Protein biosynthesis</keyword>
<dbReference type="Gene3D" id="3.30.930.10">
    <property type="entry name" value="Bira Bifunctional Protein, Domain 2"/>
    <property type="match status" value="1"/>
</dbReference>
<dbReference type="HOGENOM" id="CLU_025113_1_1_4"/>
<keyword evidence="14" id="KW-1185">Reference proteome</keyword>
<dbReference type="eggNOG" id="COG0124">
    <property type="taxonomic scope" value="Bacteria"/>
</dbReference>
<dbReference type="Pfam" id="PF13393">
    <property type="entry name" value="tRNA-synt_His"/>
    <property type="match status" value="1"/>
</dbReference>
<evidence type="ECO:0000256" key="6">
    <source>
        <dbReference type="ARBA" id="ARBA00022840"/>
    </source>
</evidence>
<dbReference type="GO" id="GO:0004821">
    <property type="term" value="F:histidine-tRNA ligase activity"/>
    <property type="evidence" value="ECO:0007669"/>
    <property type="project" value="UniProtKB-UniRule"/>
</dbReference>
<dbReference type="GO" id="GO:0005737">
    <property type="term" value="C:cytoplasm"/>
    <property type="evidence" value="ECO:0007669"/>
    <property type="project" value="UniProtKB-SubCell"/>
</dbReference>
<evidence type="ECO:0000256" key="3">
    <source>
        <dbReference type="ARBA" id="ARBA00022490"/>
    </source>
</evidence>
<dbReference type="HAMAP" id="MF_00127">
    <property type="entry name" value="His_tRNA_synth"/>
    <property type="match status" value="1"/>
</dbReference>
<dbReference type="SUPFAM" id="SSF52954">
    <property type="entry name" value="Class II aaRS ABD-related"/>
    <property type="match status" value="1"/>
</dbReference>
<feature type="domain" description="Aminoacyl-transfer RNA synthetases class-II family profile" evidence="12">
    <location>
        <begin position="1"/>
        <end position="318"/>
    </location>
</feature>
<dbReference type="KEGG" id="kde:CDSE_0655"/>
<keyword evidence="5 10" id="KW-0547">Nucleotide-binding</keyword>
<feature type="binding site" evidence="11">
    <location>
        <position position="133"/>
    </location>
    <ligand>
        <name>L-histidine</name>
        <dbReference type="ChEBI" id="CHEBI:57595"/>
    </ligand>
</feature>
<feature type="binding site" evidence="11">
    <location>
        <position position="264"/>
    </location>
    <ligand>
        <name>L-histidine</name>
        <dbReference type="ChEBI" id="CHEBI:57595"/>
    </ligand>
</feature>
<sequence>MTSSKTSQKILAIRGMNDLLPKNSSDWELLESKIISWLHSYGYMNIRVPILEQTRLFKRGIGEVTDIVEKEMYSFCDSYNNDSLTMRPEITAGIVRSSIEHNFLYDRPRRLYSIGPVFRHERPQLGRYRQFHQIDVEAMGFQGPDLDAELIIMLSKLWEILGIQDIKLEINCLGSYEDRLNYKKSLVDYLKNNIDHLDENSQKRLLSNPLRILDTKNPNTKLILRNAPVLFDFLSSESLIHFKQLCSFLDKMEIKYCINNHLVRGLDYYNLTVFEWITDKLGAQGTVCGGGRYDSLISLLGGKLVPSAGFAIGFERLIELWKSYGNSGCLSECDIYITHQGLTAQSLSFHVAENLRKEGYNVIVHCGLNDSLKRQFKMANSVKSKVAIVFGENELKSNSASVKFLQLDNRINVAQEIVLLEQLVAFLKNRLK</sequence>
<dbReference type="InterPro" id="IPR045864">
    <property type="entry name" value="aa-tRNA-synth_II/BPL/LPL"/>
</dbReference>
<evidence type="ECO:0000256" key="9">
    <source>
        <dbReference type="ARBA" id="ARBA00047639"/>
    </source>
</evidence>
<dbReference type="Pfam" id="PF03129">
    <property type="entry name" value="HGTP_anticodon"/>
    <property type="match status" value="1"/>
</dbReference>
<evidence type="ECO:0000256" key="10">
    <source>
        <dbReference type="HAMAP-Rule" id="MF_00127"/>
    </source>
</evidence>
<protein>
    <recommendedName>
        <fullName evidence="10">Histidine--tRNA ligase</fullName>
        <ecNumber evidence="10">6.1.1.21</ecNumber>
    </recommendedName>
    <alternativeName>
        <fullName evidence="10">Histidyl-tRNA synthetase</fullName>
        <shortName evidence="10">HisRS</shortName>
    </alternativeName>
</protein>
<evidence type="ECO:0000313" key="13">
    <source>
        <dbReference type="EMBL" id="AGF46944.1"/>
    </source>
</evidence>
<evidence type="ECO:0000313" key="14">
    <source>
        <dbReference type="Proteomes" id="UP000011547"/>
    </source>
</evidence>
<organism evidence="13 14">
    <name type="scientific">Candidatus Kinetoplastidibacterium desouzai TCC079E</name>
    <dbReference type="NCBI Taxonomy" id="1208919"/>
    <lineage>
        <taxon>Bacteria</taxon>
        <taxon>Pseudomonadati</taxon>
        <taxon>Pseudomonadota</taxon>
        <taxon>Betaproteobacteria</taxon>
        <taxon>Candidatus Kinetoplastidibacterium</taxon>
    </lineage>
</organism>
<evidence type="ECO:0000256" key="8">
    <source>
        <dbReference type="ARBA" id="ARBA00023146"/>
    </source>
</evidence>
<dbReference type="PIRSF" id="PIRSF001549">
    <property type="entry name" value="His-tRNA_synth"/>
    <property type="match status" value="1"/>
</dbReference>
<feature type="binding site" evidence="11">
    <location>
        <begin position="89"/>
        <end position="91"/>
    </location>
    <ligand>
        <name>L-histidine</name>
        <dbReference type="ChEBI" id="CHEBI:57595"/>
    </ligand>
</feature>
<dbReference type="Proteomes" id="UP000011547">
    <property type="component" value="Chromosome"/>
</dbReference>
<dbReference type="RefSeq" id="WP_015396355.1">
    <property type="nucleotide sequence ID" value="NC_020294.1"/>
</dbReference>
<keyword evidence="6 10" id="KW-0067">ATP-binding</keyword>
<comment type="similarity">
    <text evidence="1 10">Belongs to the class-II aminoacyl-tRNA synthetase family.</text>
</comment>
<dbReference type="InterPro" id="IPR004516">
    <property type="entry name" value="HisRS/HisZ"/>
</dbReference>
<dbReference type="InterPro" id="IPR041715">
    <property type="entry name" value="HisRS-like_core"/>
</dbReference>
<dbReference type="SUPFAM" id="SSF55681">
    <property type="entry name" value="Class II aaRS and biotin synthetases"/>
    <property type="match status" value="1"/>
</dbReference>
<dbReference type="InterPro" id="IPR006195">
    <property type="entry name" value="aa-tRNA-synth_II"/>
</dbReference>
<gene>
    <name evidence="10" type="primary">hisS</name>
    <name evidence="13" type="ORF">CDSE_0655</name>
</gene>
<comment type="subcellular location">
    <subcellularLocation>
        <location evidence="10">Cytoplasm</location>
    </subcellularLocation>
</comment>
<feature type="binding site" evidence="11">
    <location>
        <position position="119"/>
    </location>
    <ligand>
        <name>L-histidine</name>
        <dbReference type="ChEBI" id="CHEBI:57595"/>
    </ligand>
</feature>
<evidence type="ECO:0000256" key="7">
    <source>
        <dbReference type="ARBA" id="ARBA00022917"/>
    </source>
</evidence>
<dbReference type="PROSITE" id="PS50862">
    <property type="entry name" value="AA_TRNA_LIGASE_II"/>
    <property type="match status" value="1"/>
</dbReference>